<dbReference type="AlphaFoldDB" id="A0A8H7UZN8"/>
<keyword evidence="2" id="KW-1185">Reference proteome</keyword>
<evidence type="ECO:0000313" key="1">
    <source>
        <dbReference type="EMBL" id="KAG2201725.1"/>
    </source>
</evidence>
<comment type="caution">
    <text evidence="1">The sequence shown here is derived from an EMBL/GenBank/DDBJ whole genome shotgun (WGS) entry which is preliminary data.</text>
</comment>
<dbReference type="InterPro" id="IPR015943">
    <property type="entry name" value="WD40/YVTN_repeat-like_dom_sf"/>
</dbReference>
<dbReference type="Gene3D" id="2.130.10.10">
    <property type="entry name" value="YVTN repeat-like/Quinoprotein amine dehydrogenase"/>
    <property type="match status" value="1"/>
</dbReference>
<dbReference type="SUPFAM" id="SSF117289">
    <property type="entry name" value="Nucleoporin domain"/>
    <property type="match status" value="1"/>
</dbReference>
<dbReference type="OrthoDB" id="103454at2759"/>
<evidence type="ECO:0000313" key="2">
    <source>
        <dbReference type="Proteomes" id="UP000650833"/>
    </source>
</evidence>
<dbReference type="Proteomes" id="UP000650833">
    <property type="component" value="Unassembled WGS sequence"/>
</dbReference>
<gene>
    <name evidence="1" type="ORF">INT46_003117</name>
</gene>
<dbReference type="EMBL" id="JAEPRC010000275">
    <property type="protein sequence ID" value="KAG2201725.1"/>
    <property type="molecule type" value="Genomic_DNA"/>
</dbReference>
<organism evidence="1 2">
    <name type="scientific">Mucor plumbeus</name>
    <dbReference type="NCBI Taxonomy" id="97098"/>
    <lineage>
        <taxon>Eukaryota</taxon>
        <taxon>Fungi</taxon>
        <taxon>Fungi incertae sedis</taxon>
        <taxon>Mucoromycota</taxon>
        <taxon>Mucoromycotina</taxon>
        <taxon>Mucoromycetes</taxon>
        <taxon>Mucorales</taxon>
        <taxon>Mucorineae</taxon>
        <taxon>Mucoraceae</taxon>
        <taxon>Mucor</taxon>
    </lineage>
</organism>
<accession>A0A8H7UZN8</accession>
<sequence length="863" mass="99556">MTKSKSTVLLESRREPTLESKAIVDKRILFNDNQKTISVSYPVTWFDPFILSKSNAYQITISCKLPHQYQEIINQESTRNLRVMISLQAGYIALLTTTHFYLYSKADNLYTTQPIVNLYNVENTKLLFDIFVQNNNNTNNKQTIKILTIDSQGKAFLILHGNDKYAQYNILLHHPFEYITTVKWINADQALVGSSTGHLYLLNISSTENSILAIYKQRISGPLDYMKSFYTISIDHASDNTIPKFEETGPIVNISSMNGICYVCSEQDVSLWAIKSETKAVLIARIHLQSYIVNCILQHVPSNITETMLQCKIVNMDIKIKEELVLLVSYTVPELSEYLQYAVIKFNIGNENNTIEIYPKYTATLPYSALPGSLSKIPQLNITKDIAFVSLDDTVIARSLSRKSVFEESLVLKEKDNAILALDIVDSFENLDKAIVVTAKSDILEFQVNKNEIQEPRTTGNIYAENIENTLERDTMIFKSRLEQAMFFGVYKESPLRFPLTVEHHEDVGSAVMDVTNDILTEKCQFLPKVLDSEISFIESRFYFQNHMYKILQDHMLDILLSSEQRSRLFELLELYYLSKQLWKIVQEKSNDLEWIKSVARISQAVVKTNLDGKMQLEHVLRNHIYKIKEFLAQIVADKAANCIDDIIPRIIQKCRSFEEKNVSRYYLHEPSENNFSVQACGHLISIVDQKVHHFSNNEFTTCSDIEKQKLTESATLLLDIYSKEFVGEQFKGIKTRVIEGLCVVGLHQTVVDLADKYGDVLHIVTSLPKLNLSPEAFDKKSKDYIDRFGYEYFDALLKNLDNDDDIWGFCFKYSKFTEKFFSNEDNLPKLAWIHHVKHQNYDKAYKMLLNCKDEFSESEFIR</sequence>
<protein>
    <submittedName>
        <fullName evidence="1">Uncharacterized protein</fullName>
    </submittedName>
</protein>
<reference evidence="1" key="1">
    <citation type="submission" date="2020-12" db="EMBL/GenBank/DDBJ databases">
        <title>Metabolic potential, ecology and presence of endohyphal bacteria is reflected in genomic diversity of Mucoromycotina.</title>
        <authorList>
            <person name="Muszewska A."/>
            <person name="Okrasinska A."/>
            <person name="Steczkiewicz K."/>
            <person name="Drgas O."/>
            <person name="Orlowska M."/>
            <person name="Perlinska-Lenart U."/>
            <person name="Aleksandrzak-Piekarczyk T."/>
            <person name="Szatraj K."/>
            <person name="Zielenkiewicz U."/>
            <person name="Pilsyk S."/>
            <person name="Malc E."/>
            <person name="Mieczkowski P."/>
            <person name="Kruszewska J.S."/>
            <person name="Biernat P."/>
            <person name="Pawlowska J."/>
        </authorList>
    </citation>
    <scope>NUCLEOTIDE SEQUENCE</scope>
    <source>
        <strain evidence="1">CBS 226.32</strain>
    </source>
</reference>
<name>A0A8H7UZN8_9FUNG</name>
<proteinExistence type="predicted"/>